<accession>A0ABW2PV46</accession>
<reference evidence="4" key="1">
    <citation type="journal article" date="2019" name="Int. J. Syst. Evol. Microbiol.">
        <title>The Global Catalogue of Microorganisms (GCM) 10K type strain sequencing project: providing services to taxonomists for standard genome sequencing and annotation.</title>
        <authorList>
            <consortium name="The Broad Institute Genomics Platform"/>
            <consortium name="The Broad Institute Genome Sequencing Center for Infectious Disease"/>
            <person name="Wu L."/>
            <person name="Ma J."/>
        </authorList>
    </citation>
    <scope>NUCLEOTIDE SEQUENCE [LARGE SCALE GENOMIC DNA]</scope>
    <source>
        <strain evidence="4">CGMCC 1.16305</strain>
    </source>
</reference>
<feature type="domain" description="UspA" evidence="2">
    <location>
        <begin position="3"/>
        <end position="137"/>
    </location>
</feature>
<dbReference type="CDD" id="cd00293">
    <property type="entry name" value="USP-like"/>
    <property type="match status" value="1"/>
</dbReference>
<dbReference type="InterPro" id="IPR006016">
    <property type="entry name" value="UspA"/>
</dbReference>
<dbReference type="Proteomes" id="UP001596505">
    <property type="component" value="Unassembled WGS sequence"/>
</dbReference>
<evidence type="ECO:0000313" key="3">
    <source>
        <dbReference type="EMBL" id="MFC7392165.1"/>
    </source>
</evidence>
<organism evidence="3 4">
    <name type="scientific">Scopulibacillus cellulosilyticus</name>
    <dbReference type="NCBI Taxonomy" id="2665665"/>
    <lineage>
        <taxon>Bacteria</taxon>
        <taxon>Bacillati</taxon>
        <taxon>Bacillota</taxon>
        <taxon>Bacilli</taxon>
        <taxon>Bacillales</taxon>
        <taxon>Sporolactobacillaceae</taxon>
        <taxon>Scopulibacillus</taxon>
    </lineage>
</organism>
<protein>
    <submittedName>
        <fullName evidence="3">Universal stress protein</fullName>
    </submittedName>
</protein>
<evidence type="ECO:0000259" key="2">
    <source>
        <dbReference type="Pfam" id="PF00582"/>
    </source>
</evidence>
<dbReference type="Pfam" id="PF00582">
    <property type="entry name" value="Usp"/>
    <property type="match status" value="1"/>
</dbReference>
<evidence type="ECO:0000256" key="1">
    <source>
        <dbReference type="ARBA" id="ARBA00008791"/>
    </source>
</evidence>
<name>A0ABW2PV46_9BACL</name>
<gene>
    <name evidence="3" type="ORF">ACFQRG_04145</name>
</gene>
<dbReference type="InterPro" id="IPR006015">
    <property type="entry name" value="Universal_stress_UspA"/>
</dbReference>
<evidence type="ECO:0000313" key="4">
    <source>
        <dbReference type="Proteomes" id="UP001596505"/>
    </source>
</evidence>
<comment type="caution">
    <text evidence="3">The sequence shown here is derived from an EMBL/GenBank/DDBJ whole genome shotgun (WGS) entry which is preliminary data.</text>
</comment>
<dbReference type="Gene3D" id="3.40.50.620">
    <property type="entry name" value="HUPs"/>
    <property type="match status" value="1"/>
</dbReference>
<dbReference type="EMBL" id="JBHTCO010000004">
    <property type="protein sequence ID" value="MFC7392165.1"/>
    <property type="molecule type" value="Genomic_DNA"/>
</dbReference>
<dbReference type="PANTHER" id="PTHR46268">
    <property type="entry name" value="STRESS RESPONSE PROTEIN NHAX"/>
    <property type="match status" value="1"/>
</dbReference>
<keyword evidence="4" id="KW-1185">Reference proteome</keyword>
<dbReference type="PRINTS" id="PR01438">
    <property type="entry name" value="UNVRSLSTRESS"/>
</dbReference>
<dbReference type="InterPro" id="IPR014729">
    <property type="entry name" value="Rossmann-like_a/b/a_fold"/>
</dbReference>
<dbReference type="PANTHER" id="PTHR46268:SF6">
    <property type="entry name" value="UNIVERSAL STRESS PROTEIN UP12"/>
    <property type="match status" value="1"/>
</dbReference>
<proteinExistence type="inferred from homology"/>
<comment type="similarity">
    <text evidence="1">Belongs to the universal stress protein A family.</text>
</comment>
<dbReference type="SUPFAM" id="SSF52402">
    <property type="entry name" value="Adenine nucleotide alpha hydrolases-like"/>
    <property type="match status" value="1"/>
</dbReference>
<sequence length="137" mass="15307">MYNILVPVDGSEHSYKAVKETLRICEGRESDCNVTLIHTVFSYPEMVIDTDNSFEGKKEGKEIFDSCEEILKNSGLKVEEIIRVGVPAHEICQYAKDHHTDMIVMGSRGRGSIGEIFLGSVSHTVLHRAECPVLIVK</sequence>
<dbReference type="RefSeq" id="WP_380963956.1">
    <property type="nucleotide sequence ID" value="NZ_JBHTCO010000004.1"/>
</dbReference>